<name>A0A9X7ZJ29_9MYCO</name>
<organism evidence="2 3">
    <name type="scientific">Mycolicibacter heraklionensis</name>
    <dbReference type="NCBI Taxonomy" id="512402"/>
    <lineage>
        <taxon>Bacteria</taxon>
        <taxon>Bacillati</taxon>
        <taxon>Actinomycetota</taxon>
        <taxon>Actinomycetes</taxon>
        <taxon>Mycobacteriales</taxon>
        <taxon>Mycobacteriaceae</taxon>
        <taxon>Mycolicibacter</taxon>
    </lineage>
</organism>
<evidence type="ECO:0000313" key="2">
    <source>
        <dbReference type="EMBL" id="QZA10162.1"/>
    </source>
</evidence>
<protein>
    <recommendedName>
        <fullName evidence="4">VIT family protein</fullName>
    </recommendedName>
</protein>
<dbReference type="EMBL" id="CP080997">
    <property type="protein sequence ID" value="QZA10162.1"/>
    <property type="molecule type" value="Genomic_DNA"/>
</dbReference>
<evidence type="ECO:0000313" key="3">
    <source>
        <dbReference type="Proteomes" id="UP000825008"/>
    </source>
</evidence>
<keyword evidence="1" id="KW-0472">Membrane</keyword>
<evidence type="ECO:0008006" key="4">
    <source>
        <dbReference type="Google" id="ProtNLM"/>
    </source>
</evidence>
<gene>
    <name evidence="2" type="ORF">K3U94_14955</name>
</gene>
<feature type="transmembrane region" description="Helical" evidence="1">
    <location>
        <begin position="37"/>
        <end position="57"/>
    </location>
</feature>
<keyword evidence="1" id="KW-1133">Transmembrane helix</keyword>
<evidence type="ECO:0000256" key="1">
    <source>
        <dbReference type="SAM" id="Phobius"/>
    </source>
</evidence>
<feature type="transmembrane region" description="Helical" evidence="1">
    <location>
        <begin position="119"/>
        <end position="138"/>
    </location>
</feature>
<keyword evidence="1" id="KW-0812">Transmembrane</keyword>
<proteinExistence type="predicted"/>
<feature type="transmembrane region" description="Helical" evidence="1">
    <location>
        <begin position="12"/>
        <end position="31"/>
    </location>
</feature>
<accession>A0A9X7ZJ29</accession>
<dbReference type="KEGG" id="mher:K3U94_14955"/>
<feature type="transmembrane region" description="Helical" evidence="1">
    <location>
        <begin position="145"/>
        <end position="163"/>
    </location>
</feature>
<feature type="transmembrane region" description="Helical" evidence="1">
    <location>
        <begin position="89"/>
        <end position="113"/>
    </location>
</feature>
<dbReference type="AlphaFoldDB" id="A0A9X7ZJ29"/>
<reference evidence="2" key="1">
    <citation type="submission" date="2021-08" db="EMBL/GenBank/DDBJ databases">
        <title>Whole genome sequencing of non-tuberculosis mycobacteria type-strains.</title>
        <authorList>
            <person name="Igarashi Y."/>
            <person name="Osugi A."/>
            <person name="Mitarai S."/>
        </authorList>
    </citation>
    <scope>NUCLEOTIDE SEQUENCE</scope>
    <source>
        <strain evidence="2">JCM 30995</strain>
    </source>
</reference>
<sequence>MFATALGVSDGILNALILASATVLRGVGLNLGLGARVGVVALCSALLTVFVAEYTQYRSELMRAERQLLFTRSGRLAATSLGRAVLRDAVTVAAVAGAASFAGAALPLVIGALVPSARWTALLASVAALGGLGVLLAVHVGGRRSLWAVGLVISGVIVTVIGVEVDLV</sequence>
<dbReference type="Proteomes" id="UP000825008">
    <property type="component" value="Chromosome"/>
</dbReference>